<dbReference type="Proteomes" id="UP000248614">
    <property type="component" value="Unassembled WGS sequence"/>
</dbReference>
<gene>
    <name evidence="1" type="ORF">DI632_04545</name>
</gene>
<dbReference type="Gene3D" id="3.40.1530.20">
    <property type="entry name" value="Protein of unknown function (DUF1491)"/>
    <property type="match status" value="1"/>
</dbReference>
<comment type="caution">
    <text evidence="1">The sequence shown here is derived from an EMBL/GenBank/DDBJ whole genome shotgun (WGS) entry which is preliminary data.</text>
</comment>
<reference evidence="1 2" key="1">
    <citation type="submission" date="2017-08" db="EMBL/GenBank/DDBJ databases">
        <title>Infants hospitalized years apart are colonized by the same room-sourced microbial strains.</title>
        <authorList>
            <person name="Brooks B."/>
            <person name="Olm M.R."/>
            <person name="Firek B.A."/>
            <person name="Baker R."/>
            <person name="Thomas B.C."/>
            <person name="Morowitz M.J."/>
            <person name="Banfield J.F."/>
        </authorList>
    </citation>
    <scope>NUCLEOTIDE SEQUENCE [LARGE SCALE GENOMIC DNA]</scope>
    <source>
        <strain evidence="1">S2_018_000_R3_110</strain>
    </source>
</reference>
<dbReference type="Pfam" id="PF07372">
    <property type="entry name" value="DUF1491"/>
    <property type="match status" value="1"/>
</dbReference>
<organism evidence="1 2">
    <name type="scientific">Sphingomonas hengshuiensis</name>
    <dbReference type="NCBI Taxonomy" id="1609977"/>
    <lineage>
        <taxon>Bacteria</taxon>
        <taxon>Pseudomonadati</taxon>
        <taxon>Pseudomonadota</taxon>
        <taxon>Alphaproteobacteria</taxon>
        <taxon>Sphingomonadales</taxon>
        <taxon>Sphingomonadaceae</taxon>
        <taxon>Sphingomonas</taxon>
    </lineage>
</organism>
<sequence>MNDWPTALRVNAFVRAVEHAGGSAAVLARGDRDSGVVLLLAIDRDGTVRLLERERDLNGRTRIVRRKPDMVGEAALTPYWQDRRQRDPDLWVVEAIVAAAEPLAAETLWAD</sequence>
<dbReference type="EMBL" id="QFNF01000007">
    <property type="protein sequence ID" value="PZO79596.1"/>
    <property type="molecule type" value="Genomic_DNA"/>
</dbReference>
<dbReference type="AlphaFoldDB" id="A0A2W4ZD35"/>
<protein>
    <submittedName>
        <fullName evidence="1">DUF1491 domain-containing protein</fullName>
    </submittedName>
</protein>
<evidence type="ECO:0000313" key="1">
    <source>
        <dbReference type="EMBL" id="PZO79596.1"/>
    </source>
</evidence>
<dbReference type="InterPro" id="IPR009964">
    <property type="entry name" value="DUF1491"/>
</dbReference>
<accession>A0A2W4ZD35</accession>
<evidence type="ECO:0000313" key="2">
    <source>
        <dbReference type="Proteomes" id="UP000248614"/>
    </source>
</evidence>
<proteinExistence type="predicted"/>
<name>A0A2W4ZD35_9SPHN</name>